<dbReference type="PROSITE" id="PS50005">
    <property type="entry name" value="TPR"/>
    <property type="match status" value="1"/>
</dbReference>
<keyword evidence="3" id="KW-0812">Transmembrane</keyword>
<keyword evidence="1" id="KW-0201">Cytochrome c-type biogenesis</keyword>
<keyword evidence="3" id="KW-1133">Transmembrane helix</keyword>
<reference evidence="4 5" key="1">
    <citation type="submission" date="2022-01" db="EMBL/GenBank/DDBJ databases">
        <title>Whole genome-based taxonomy of the Shewanellaceae.</title>
        <authorList>
            <person name="Martin-Rodriguez A.J."/>
        </authorList>
    </citation>
    <scope>NUCLEOTIDE SEQUENCE [LARGE SCALE GENOMIC DNA]</scope>
    <source>
        <strain evidence="4 5">DSM 21332</strain>
    </source>
</reference>
<dbReference type="SUPFAM" id="SSF48452">
    <property type="entry name" value="TPR-like"/>
    <property type="match status" value="1"/>
</dbReference>
<sequence>MNSLVVAMVGVFVCVMSVIALHHVGYLRGARRVADCADTQSLSLTTDYQHTGWSLTPVVMSLFVLVLSLGIYSQTGRFGDWDKGQIDENIDYLVAAEITKGRQAVDKAPQSEIALLNLAQSYANGGMYKDAVDTFDQLLALTGEDAELLGMKATSMYYRDERVIAPETGIVIARALALHREELQTRLLLATDAYLKGQYAKAIEHWQILLENKTQGFNRDAINNAILKAQSKLNPQG</sequence>
<dbReference type="InterPro" id="IPR051263">
    <property type="entry name" value="C-type_cytochrome_biogenesis"/>
</dbReference>
<keyword evidence="5" id="KW-1185">Reference proteome</keyword>
<feature type="repeat" description="TPR" evidence="2">
    <location>
        <begin position="112"/>
        <end position="145"/>
    </location>
</feature>
<dbReference type="Pfam" id="PF13174">
    <property type="entry name" value="TPR_6"/>
    <property type="match status" value="1"/>
</dbReference>
<evidence type="ECO:0000313" key="4">
    <source>
        <dbReference type="EMBL" id="MCL2913931.1"/>
    </source>
</evidence>
<proteinExistence type="predicted"/>
<keyword evidence="3" id="KW-0472">Membrane</keyword>
<keyword evidence="2" id="KW-0802">TPR repeat</keyword>
<dbReference type="PANTHER" id="PTHR47870:SF1">
    <property type="entry name" value="CYTOCHROME C-TYPE BIOGENESIS PROTEIN CCMH"/>
    <property type="match status" value="1"/>
</dbReference>
<dbReference type="RefSeq" id="WP_249248630.1">
    <property type="nucleotide sequence ID" value="NZ_JAKIKT010000002.1"/>
</dbReference>
<evidence type="ECO:0000256" key="3">
    <source>
        <dbReference type="SAM" id="Phobius"/>
    </source>
</evidence>
<dbReference type="InterPro" id="IPR011990">
    <property type="entry name" value="TPR-like_helical_dom_sf"/>
</dbReference>
<name>A0ABT0N661_9GAMM</name>
<dbReference type="EMBL" id="JAKIKT010000002">
    <property type="protein sequence ID" value="MCL2913931.1"/>
    <property type="molecule type" value="Genomic_DNA"/>
</dbReference>
<protein>
    <submittedName>
        <fullName evidence="4">Tetratricopeptide repeat protein</fullName>
    </submittedName>
</protein>
<accession>A0ABT0N661</accession>
<evidence type="ECO:0000313" key="5">
    <source>
        <dbReference type="Proteomes" id="UP001202831"/>
    </source>
</evidence>
<dbReference type="PANTHER" id="PTHR47870">
    <property type="entry name" value="CYTOCHROME C-TYPE BIOGENESIS PROTEIN CCMH"/>
    <property type="match status" value="1"/>
</dbReference>
<dbReference type="Proteomes" id="UP001202831">
    <property type="component" value="Unassembled WGS sequence"/>
</dbReference>
<comment type="caution">
    <text evidence="4">The sequence shown here is derived from an EMBL/GenBank/DDBJ whole genome shotgun (WGS) entry which is preliminary data.</text>
</comment>
<feature type="transmembrane region" description="Helical" evidence="3">
    <location>
        <begin position="52"/>
        <end position="72"/>
    </location>
</feature>
<evidence type="ECO:0000256" key="1">
    <source>
        <dbReference type="ARBA" id="ARBA00022748"/>
    </source>
</evidence>
<evidence type="ECO:0000256" key="2">
    <source>
        <dbReference type="PROSITE-ProRule" id="PRU00339"/>
    </source>
</evidence>
<gene>
    <name evidence="4" type="ORF">L2725_09000</name>
</gene>
<dbReference type="InterPro" id="IPR019734">
    <property type="entry name" value="TPR_rpt"/>
</dbReference>
<dbReference type="Gene3D" id="1.25.40.10">
    <property type="entry name" value="Tetratricopeptide repeat domain"/>
    <property type="match status" value="1"/>
</dbReference>
<organism evidence="4 5">
    <name type="scientific">Shewanella corallii</name>
    <dbReference type="NCBI Taxonomy" id="560080"/>
    <lineage>
        <taxon>Bacteria</taxon>
        <taxon>Pseudomonadati</taxon>
        <taxon>Pseudomonadota</taxon>
        <taxon>Gammaproteobacteria</taxon>
        <taxon>Alteromonadales</taxon>
        <taxon>Shewanellaceae</taxon>
        <taxon>Shewanella</taxon>
    </lineage>
</organism>